<keyword evidence="2" id="KW-0533">Nickel</keyword>
<dbReference type="GO" id="GO:0005525">
    <property type="term" value="F:GTP binding"/>
    <property type="evidence" value="ECO:0007669"/>
    <property type="project" value="UniProtKB-KW"/>
</dbReference>
<dbReference type="GO" id="GO:0003924">
    <property type="term" value="F:GTPase activity"/>
    <property type="evidence" value="ECO:0007669"/>
    <property type="project" value="InterPro"/>
</dbReference>
<proteinExistence type="inferred from homology"/>
<sequence>MKQILIDKNILRNNDEIAHKNRQILKEKGILSINMLGSPGSGKTSILEKIIKYLKDNVNMAVIEGDLYTTKDAERIEKYNIDVVQINTVGACHLDAAMIDKALEGMDMNSLEFLVIENVGNLVCPAAYDLSEDMKITVMSVTEGNDKPLKYPSMFQRSKAVILNKTDIIEYTDFNIHEFYKDIKSLNGNIKVFETSCTKEKGIKELCCYLEKEINLKRRKKQ</sequence>
<dbReference type="PIRSF" id="PIRSF005624">
    <property type="entry name" value="Ni-bind_GTPase"/>
    <property type="match status" value="1"/>
</dbReference>
<evidence type="ECO:0000256" key="4">
    <source>
        <dbReference type="ARBA" id="ARBA00022741"/>
    </source>
</evidence>
<dbReference type="RefSeq" id="WP_079492165.1">
    <property type="nucleotide sequence ID" value="NZ_FUZT01000006.1"/>
</dbReference>
<dbReference type="Gene3D" id="3.40.50.300">
    <property type="entry name" value="P-loop containing nucleotide triphosphate hydrolases"/>
    <property type="match status" value="1"/>
</dbReference>
<accession>A0A1T5L9B4</accession>
<dbReference type="STRING" id="36842.SAMN02194393_02631"/>
<keyword evidence="7" id="KW-0342">GTP-binding</keyword>
<keyword evidence="3" id="KW-0479">Metal-binding</keyword>
<dbReference type="AlphaFoldDB" id="A0A1T5L9B4"/>
<dbReference type="InterPro" id="IPR003495">
    <property type="entry name" value="CobW/HypB/UreG_nucleotide-bd"/>
</dbReference>
<keyword evidence="10" id="KW-1185">Reference proteome</keyword>
<dbReference type="GO" id="GO:0051604">
    <property type="term" value="P:protein maturation"/>
    <property type="evidence" value="ECO:0007669"/>
    <property type="project" value="InterPro"/>
</dbReference>
<dbReference type="Pfam" id="PF02492">
    <property type="entry name" value="cobW"/>
    <property type="match status" value="1"/>
</dbReference>
<dbReference type="InterPro" id="IPR027417">
    <property type="entry name" value="P-loop_NTPase"/>
</dbReference>
<comment type="similarity">
    <text evidence="1">Belongs to the SIMIBI class G3E GTPase family. HypB/HupM subfamily.</text>
</comment>
<dbReference type="GO" id="GO:0016151">
    <property type="term" value="F:nickel cation binding"/>
    <property type="evidence" value="ECO:0007669"/>
    <property type="project" value="InterPro"/>
</dbReference>
<reference evidence="9 10" key="1">
    <citation type="submission" date="2017-02" db="EMBL/GenBank/DDBJ databases">
        <authorList>
            <person name="Peterson S.W."/>
        </authorList>
    </citation>
    <scope>NUCLEOTIDE SEQUENCE [LARGE SCALE GENOMIC DNA]</scope>
    <source>
        <strain evidence="9 10">M1</strain>
    </source>
</reference>
<dbReference type="NCBIfam" id="TIGR00073">
    <property type="entry name" value="hypB"/>
    <property type="match status" value="1"/>
</dbReference>
<dbReference type="Proteomes" id="UP000190285">
    <property type="component" value="Unassembled WGS sequence"/>
</dbReference>
<evidence type="ECO:0000313" key="9">
    <source>
        <dbReference type="EMBL" id="SKC72627.1"/>
    </source>
</evidence>
<dbReference type="GO" id="GO:0008270">
    <property type="term" value="F:zinc ion binding"/>
    <property type="evidence" value="ECO:0007669"/>
    <property type="project" value="TreeGrafter"/>
</dbReference>
<evidence type="ECO:0000256" key="6">
    <source>
        <dbReference type="ARBA" id="ARBA00022833"/>
    </source>
</evidence>
<dbReference type="OrthoDB" id="9802035at2"/>
<keyword evidence="4" id="KW-0547">Nucleotide-binding</keyword>
<evidence type="ECO:0000256" key="3">
    <source>
        <dbReference type="ARBA" id="ARBA00022723"/>
    </source>
</evidence>
<dbReference type="PANTHER" id="PTHR30134">
    <property type="entry name" value="HYDROGENASE PROTEIN ASSEMBLY PROTEIN, NICKEL CHAPERONE"/>
    <property type="match status" value="1"/>
</dbReference>
<keyword evidence="6" id="KW-0862">Zinc</keyword>
<dbReference type="SUPFAM" id="SSF52540">
    <property type="entry name" value="P-loop containing nucleoside triphosphate hydrolases"/>
    <property type="match status" value="1"/>
</dbReference>
<evidence type="ECO:0000256" key="5">
    <source>
        <dbReference type="ARBA" id="ARBA00022801"/>
    </source>
</evidence>
<dbReference type="EMBL" id="FUZT01000006">
    <property type="protein sequence ID" value="SKC72627.1"/>
    <property type="molecule type" value="Genomic_DNA"/>
</dbReference>
<dbReference type="InterPro" id="IPR004392">
    <property type="entry name" value="Hyd_mat_HypB"/>
</dbReference>
<dbReference type="PANTHER" id="PTHR30134:SF2">
    <property type="entry name" value="HYDROGENASE MATURATION FACTOR HYPB"/>
    <property type="match status" value="1"/>
</dbReference>
<evidence type="ECO:0000256" key="7">
    <source>
        <dbReference type="ARBA" id="ARBA00023134"/>
    </source>
</evidence>
<organism evidence="9 10">
    <name type="scientific">Maledivibacter halophilus</name>
    <dbReference type="NCBI Taxonomy" id="36842"/>
    <lineage>
        <taxon>Bacteria</taxon>
        <taxon>Bacillati</taxon>
        <taxon>Bacillota</taxon>
        <taxon>Clostridia</taxon>
        <taxon>Peptostreptococcales</taxon>
        <taxon>Caminicellaceae</taxon>
        <taxon>Maledivibacter</taxon>
    </lineage>
</organism>
<evidence type="ECO:0000256" key="1">
    <source>
        <dbReference type="ARBA" id="ARBA00006211"/>
    </source>
</evidence>
<evidence type="ECO:0000313" key="10">
    <source>
        <dbReference type="Proteomes" id="UP000190285"/>
    </source>
</evidence>
<feature type="domain" description="CobW/HypB/UreG nucleotide-binding" evidence="8">
    <location>
        <begin position="34"/>
        <end position="193"/>
    </location>
</feature>
<name>A0A1T5L9B4_9FIRM</name>
<evidence type="ECO:0000259" key="8">
    <source>
        <dbReference type="Pfam" id="PF02492"/>
    </source>
</evidence>
<keyword evidence="5" id="KW-0378">Hydrolase</keyword>
<protein>
    <submittedName>
        <fullName evidence="9">Hydrogenase nickel incorporation protein HypB</fullName>
    </submittedName>
</protein>
<evidence type="ECO:0000256" key="2">
    <source>
        <dbReference type="ARBA" id="ARBA00022596"/>
    </source>
</evidence>
<gene>
    <name evidence="9" type="ORF">SAMN02194393_02631</name>
</gene>